<dbReference type="EMBL" id="BMOQ01000012">
    <property type="protein sequence ID" value="GGN26333.1"/>
    <property type="molecule type" value="Genomic_DNA"/>
</dbReference>
<evidence type="ECO:0000313" key="2">
    <source>
        <dbReference type="Proteomes" id="UP000608850"/>
    </source>
</evidence>
<dbReference type="RefSeq" id="WP_188880096.1">
    <property type="nucleotide sequence ID" value="NZ_BMOQ01000012.1"/>
</dbReference>
<dbReference type="Proteomes" id="UP000608850">
    <property type="component" value="Unassembled WGS sequence"/>
</dbReference>
<sequence length="58" mass="6656">MSKTGVGEDGKQIRNGWFDVVEFATAWELEFAVMPVSHYHAFSRPCVVFYAPKWASHH</sequence>
<gene>
    <name evidence="1" type="ORF">GCM10009021_30770</name>
</gene>
<accession>A0A830GEW3</accession>
<name>A0A830GEW3_9EURY</name>
<comment type="caution">
    <text evidence="1">The sequence shown here is derived from an EMBL/GenBank/DDBJ whole genome shotgun (WGS) entry which is preliminary data.</text>
</comment>
<evidence type="ECO:0000313" key="1">
    <source>
        <dbReference type="EMBL" id="GGN26333.1"/>
    </source>
</evidence>
<dbReference type="AlphaFoldDB" id="A0A830GEW3"/>
<keyword evidence="2" id="KW-1185">Reference proteome</keyword>
<dbReference type="OrthoDB" id="316310at2157"/>
<proteinExistence type="predicted"/>
<organism evidence="1 2">
    <name type="scientific">Halarchaeum nitratireducens</name>
    <dbReference type="NCBI Taxonomy" id="489913"/>
    <lineage>
        <taxon>Archaea</taxon>
        <taxon>Methanobacteriati</taxon>
        <taxon>Methanobacteriota</taxon>
        <taxon>Stenosarchaea group</taxon>
        <taxon>Halobacteria</taxon>
        <taxon>Halobacteriales</taxon>
        <taxon>Halobacteriaceae</taxon>
    </lineage>
</organism>
<protein>
    <submittedName>
        <fullName evidence="1">Uncharacterized protein</fullName>
    </submittedName>
</protein>
<reference evidence="1 2" key="1">
    <citation type="journal article" date="2019" name="Int. J. Syst. Evol. Microbiol.">
        <title>The Global Catalogue of Microorganisms (GCM) 10K type strain sequencing project: providing services to taxonomists for standard genome sequencing and annotation.</title>
        <authorList>
            <consortium name="The Broad Institute Genomics Platform"/>
            <consortium name="The Broad Institute Genome Sequencing Center for Infectious Disease"/>
            <person name="Wu L."/>
            <person name="Ma J."/>
        </authorList>
    </citation>
    <scope>NUCLEOTIDE SEQUENCE [LARGE SCALE GENOMIC DNA]</scope>
    <source>
        <strain evidence="1 2">JCM 16331</strain>
    </source>
</reference>